<dbReference type="Proteomes" id="UP001165653">
    <property type="component" value="Unassembled WGS sequence"/>
</dbReference>
<protein>
    <submittedName>
        <fullName evidence="1">Tetratricopeptide repeat protein</fullName>
    </submittedName>
</protein>
<keyword evidence="2" id="KW-1185">Reference proteome</keyword>
<gene>
    <name evidence="1" type="ORF">OJ996_02660</name>
</gene>
<proteinExistence type="predicted"/>
<dbReference type="InterPro" id="IPR019734">
    <property type="entry name" value="TPR_rpt"/>
</dbReference>
<evidence type="ECO:0000313" key="1">
    <source>
        <dbReference type="EMBL" id="MCW1912457.1"/>
    </source>
</evidence>
<sequence>MTRLFLCLAATATAIAQDEVRRAEPVEEPEVQTAPDPAADLFAHGKRLHDSAKASSVIDQRLDRYAAAVEVFSRYLSEYSNRPDAEAAYWYLGESYYGGGRVDDARRCYHGILSRYGKGGYASAAAFRLAVDHFNNRQYALAAPLFEKMVSAATSADHRLKGLFYSAYAYELQGRTREATEYYRKVIDEPEGANPFLHKAQLHLGRLFARAERLEDAMPLLDQAVMSKSASDVRGPAAVEAGIVAAKLGKKENSDKYLMLVLSTPGMETYRPDAQIALMVSRYESKEYGEVIALFRRSEEKAQGEQEARRLMVAAKSYMELEKNVQALELFREVEKLMLPNNIHAFEANYLRLLCFYRIEGRHVPDQVDGFLDIYRKNRPRDPKIHSALLMKAETLMDEKKASEAAKVYNEIDATTLSAENRKGLLYKRAWCLLAAEDPQGAVRSFSEFIADYPDDPRAAEALLQRAQAYKTSGEAVKALADYDLVIKQNLTKEFTATAYLESADIAKQEGSVEDMIGRYQRFLDQFPDASNARKAKANYWLAWGLVKKDRLKEALTHAQTARELDSATYGKNAGALLALAHWTLQNPTELCDDVDRAIKEDYIDYLPEQLIDWAAMQAYSADRFEQSARFYGLIADEDEPRSTAKQTWRYLGKALLAAGKAEEALQPIANALDVEDSGMWKADGLLDRAKALIALGRLDEASAAAAECRALRPQGRTNAEVMIVNGDIQMKRNDPARAAMDYVAAVEQLDDNDRVLKPEAIHKVAVALEKKADPSGAQEYRMMLKSKYPEWREK</sequence>
<dbReference type="EMBL" id="JAPDDR010000001">
    <property type="protein sequence ID" value="MCW1912457.1"/>
    <property type="molecule type" value="Genomic_DNA"/>
</dbReference>
<dbReference type="SUPFAM" id="SSF48452">
    <property type="entry name" value="TPR-like"/>
    <property type="match status" value="3"/>
</dbReference>
<dbReference type="PANTHER" id="PTHR12558">
    <property type="entry name" value="CELL DIVISION CYCLE 16,23,27"/>
    <property type="match status" value="1"/>
</dbReference>
<dbReference type="InterPro" id="IPR011990">
    <property type="entry name" value="TPR-like_helical_dom_sf"/>
</dbReference>
<evidence type="ECO:0000313" key="2">
    <source>
        <dbReference type="Proteomes" id="UP001165653"/>
    </source>
</evidence>
<dbReference type="SMART" id="SM00028">
    <property type="entry name" value="TPR"/>
    <property type="match status" value="9"/>
</dbReference>
<dbReference type="Gene3D" id="1.25.40.10">
    <property type="entry name" value="Tetratricopeptide repeat domain"/>
    <property type="match status" value="5"/>
</dbReference>
<name>A0ABT3FY01_9BACT</name>
<dbReference type="Pfam" id="PF13432">
    <property type="entry name" value="TPR_16"/>
    <property type="match status" value="3"/>
</dbReference>
<comment type="caution">
    <text evidence="1">The sequence shown here is derived from an EMBL/GenBank/DDBJ whole genome shotgun (WGS) entry which is preliminary data.</text>
</comment>
<dbReference type="RefSeq" id="WP_264510863.1">
    <property type="nucleotide sequence ID" value="NZ_JAPDDR010000001.1"/>
</dbReference>
<dbReference type="PANTHER" id="PTHR12558:SF13">
    <property type="entry name" value="CELL DIVISION CYCLE PROTEIN 27 HOMOLOG"/>
    <property type="match status" value="1"/>
</dbReference>
<accession>A0ABT3FY01</accession>
<organism evidence="1 2">
    <name type="scientific">Luteolibacter rhizosphaerae</name>
    <dbReference type="NCBI Taxonomy" id="2989719"/>
    <lineage>
        <taxon>Bacteria</taxon>
        <taxon>Pseudomonadati</taxon>
        <taxon>Verrucomicrobiota</taxon>
        <taxon>Verrucomicrobiia</taxon>
        <taxon>Verrucomicrobiales</taxon>
        <taxon>Verrucomicrobiaceae</taxon>
        <taxon>Luteolibacter</taxon>
    </lineage>
</organism>
<reference evidence="1" key="1">
    <citation type="submission" date="2022-10" db="EMBL/GenBank/DDBJ databases">
        <title>Luteolibacter sp. GHJ8, whole genome shotgun sequencing project.</title>
        <authorList>
            <person name="Zhao G."/>
            <person name="Shen L."/>
        </authorList>
    </citation>
    <scope>NUCLEOTIDE SEQUENCE</scope>
    <source>
        <strain evidence="1">GHJ8</strain>
    </source>
</reference>